<dbReference type="InterPro" id="IPR045864">
    <property type="entry name" value="aa-tRNA-synth_II/BPL/LPL"/>
</dbReference>
<evidence type="ECO:0000256" key="3">
    <source>
        <dbReference type="ARBA" id="ARBA00022598"/>
    </source>
</evidence>
<keyword evidence="4 9" id="KW-0547">Nucleotide-binding</keyword>
<feature type="binding site" evidence="10">
    <location>
        <begin position="84"/>
        <end position="86"/>
    </location>
    <ligand>
        <name>L-histidine</name>
        <dbReference type="ChEBI" id="CHEBI:57595"/>
    </ligand>
</feature>
<dbReference type="EMBL" id="OKQR01000001">
    <property type="protein sequence ID" value="SPD91295.1"/>
    <property type="molecule type" value="Genomic_DNA"/>
</dbReference>
<dbReference type="Pfam" id="PF03129">
    <property type="entry name" value="HGTP_anticodon"/>
    <property type="match status" value="1"/>
</dbReference>
<dbReference type="RefSeq" id="WP_072613819.1">
    <property type="nucleotide sequence ID" value="NZ_AP017935.1"/>
</dbReference>
<keyword evidence="6 9" id="KW-0648">Protein biosynthesis</keyword>
<dbReference type="GeneID" id="99674365"/>
<keyword evidence="3 9" id="KW-0436">Ligase</keyword>
<organism evidence="13 14">
    <name type="scientific">Leuconostoc suionicum</name>
    <dbReference type="NCBI Taxonomy" id="1511761"/>
    <lineage>
        <taxon>Bacteria</taxon>
        <taxon>Bacillati</taxon>
        <taxon>Bacillota</taxon>
        <taxon>Bacilli</taxon>
        <taxon>Lactobacillales</taxon>
        <taxon>Lactobacillaceae</taxon>
        <taxon>Leuconostoc</taxon>
    </lineage>
</organism>
<evidence type="ECO:0000313" key="14">
    <source>
        <dbReference type="Proteomes" id="UP000237923"/>
    </source>
</evidence>
<comment type="subcellular location">
    <subcellularLocation>
        <location evidence="9">Cytoplasm</location>
    </subcellularLocation>
</comment>
<dbReference type="EC" id="6.1.1.21" evidence="9"/>
<evidence type="ECO:0000256" key="5">
    <source>
        <dbReference type="ARBA" id="ARBA00022840"/>
    </source>
</evidence>
<comment type="subunit">
    <text evidence="9">Homodimer.</text>
</comment>
<dbReference type="CDD" id="cd00773">
    <property type="entry name" value="HisRS-like_core"/>
    <property type="match status" value="1"/>
</dbReference>
<dbReference type="KEGG" id="lsu:A6B45_06135"/>
<evidence type="ECO:0000256" key="6">
    <source>
        <dbReference type="ARBA" id="ARBA00022917"/>
    </source>
</evidence>
<reference evidence="13 14" key="2">
    <citation type="submission" date="2018-02" db="EMBL/GenBank/DDBJ databases">
        <authorList>
            <person name="Cohen D.B."/>
            <person name="Kent A.D."/>
        </authorList>
    </citation>
    <scope>NUCLEOTIDE SEQUENCE [LARGE SCALE GENOMIC DNA]</scope>
    <source>
        <strain evidence="13 14">CECT 9216</strain>
    </source>
</reference>
<evidence type="ECO:0000256" key="8">
    <source>
        <dbReference type="ARBA" id="ARBA00047639"/>
    </source>
</evidence>
<dbReference type="Proteomes" id="UP000237923">
    <property type="component" value="Unassembled WGS sequence"/>
</dbReference>
<feature type="binding site" evidence="10">
    <location>
        <position position="262"/>
    </location>
    <ligand>
        <name>L-histidine</name>
        <dbReference type="ChEBI" id="CHEBI:57595"/>
    </ligand>
</feature>
<keyword evidence="15" id="KW-1185">Reference proteome</keyword>
<sequence length="433" mass="48729">MAKPIFQRPKGTADLLPQKTVQWQHVEAVARVLFGDYNFKEIRTPLFENFEVFSRSAGDTSDVVTKEMYDFHDKGDRHIALRPEGTAGVVRAYVENKLYGPEFDKPYKAFYMGPMFRYERPQAGRFRQFHQIGAEVFGSDSPALDAEVIAMVIDFFQTLGLKNLKVAINTLGDKESRDAYRQALIDYLKPHFDELSADSQARLEKNPLRVLDSKDPRDQVFVADAPSILDFLSEKSTKHWEKLQAILTALNLDFDIDTTMVRGLDYYNDTIFEIMTTDDSLKGAATIAGGGRYSGLVEEFGGPETPAVGFGIGVERLLDLLQAQNVAPTEEQNLDFYVVNIGDTTDVVATKIVQAVRSFGYVAERDYLSKSAKAQFKAADRHHAKYVITIGEQELEEQIVNIKNMTNGEQKSVQLSELYTNLPLIMDAEGDKE</sequence>
<feature type="binding site" evidence="10">
    <location>
        <begin position="266"/>
        <end position="267"/>
    </location>
    <ligand>
        <name>L-histidine</name>
        <dbReference type="ChEBI" id="CHEBI:57595"/>
    </ligand>
</feature>
<dbReference type="PANTHER" id="PTHR43707:SF1">
    <property type="entry name" value="HISTIDINE--TRNA LIGASE, MITOCHONDRIAL-RELATED"/>
    <property type="match status" value="1"/>
</dbReference>
<evidence type="ECO:0000256" key="9">
    <source>
        <dbReference type="HAMAP-Rule" id="MF_00127"/>
    </source>
</evidence>
<feature type="binding site" evidence="10">
    <location>
        <position position="117"/>
    </location>
    <ligand>
        <name>L-histidine</name>
        <dbReference type="ChEBI" id="CHEBI:57595"/>
    </ligand>
</feature>
<reference evidence="12 15" key="1">
    <citation type="submission" date="2018-02" db="EMBL/GenBank/DDBJ databases">
        <authorList>
            <person name="Rodrigo-Torres L."/>
            <person name="Arahal R. D."/>
            <person name="Lucena T."/>
        </authorList>
    </citation>
    <scope>NUCLEOTIDE SEQUENCE [LARGE SCALE GENOMIC DNA]</scope>
    <source>
        <strain evidence="12 15">CECT 8486</strain>
    </source>
</reference>
<dbReference type="InterPro" id="IPR004516">
    <property type="entry name" value="HisRS/HisZ"/>
</dbReference>
<dbReference type="Gene3D" id="3.40.50.800">
    <property type="entry name" value="Anticodon-binding domain"/>
    <property type="match status" value="1"/>
</dbReference>
<dbReference type="Pfam" id="PF13393">
    <property type="entry name" value="tRNA-synt_His"/>
    <property type="match status" value="1"/>
</dbReference>
<feature type="domain" description="Aminoacyl-transfer RNA synthetases class-II family profile" evidence="11">
    <location>
        <begin position="11"/>
        <end position="321"/>
    </location>
</feature>
<dbReference type="InterPro" id="IPR033656">
    <property type="entry name" value="HisRS_anticodon"/>
</dbReference>
<dbReference type="GO" id="GO:0004821">
    <property type="term" value="F:histidine-tRNA ligase activity"/>
    <property type="evidence" value="ECO:0007669"/>
    <property type="project" value="UniProtKB-UniRule"/>
</dbReference>
<dbReference type="GO" id="GO:0140096">
    <property type="term" value="F:catalytic activity, acting on a protein"/>
    <property type="evidence" value="ECO:0007669"/>
    <property type="project" value="UniProtKB-ARBA"/>
</dbReference>
<dbReference type="EMBL" id="OKQU01000001">
    <property type="protein sequence ID" value="SPE06520.1"/>
    <property type="molecule type" value="Genomic_DNA"/>
</dbReference>
<evidence type="ECO:0000256" key="2">
    <source>
        <dbReference type="ARBA" id="ARBA00022490"/>
    </source>
</evidence>
<proteinExistence type="inferred from homology"/>
<keyword evidence="7 9" id="KW-0030">Aminoacyl-tRNA synthetase</keyword>
<evidence type="ECO:0000259" key="11">
    <source>
        <dbReference type="PROSITE" id="PS50862"/>
    </source>
</evidence>
<dbReference type="InterPro" id="IPR036621">
    <property type="entry name" value="Anticodon-bd_dom_sf"/>
</dbReference>
<dbReference type="GO" id="GO:0005524">
    <property type="term" value="F:ATP binding"/>
    <property type="evidence" value="ECO:0007669"/>
    <property type="project" value="UniProtKB-UniRule"/>
</dbReference>
<dbReference type="PANTHER" id="PTHR43707">
    <property type="entry name" value="HISTIDYL-TRNA SYNTHETASE"/>
    <property type="match status" value="1"/>
</dbReference>
<dbReference type="CDD" id="cd00859">
    <property type="entry name" value="HisRS_anticodon"/>
    <property type="match status" value="1"/>
</dbReference>
<evidence type="ECO:0000256" key="1">
    <source>
        <dbReference type="ARBA" id="ARBA00008226"/>
    </source>
</evidence>
<dbReference type="InterPro" id="IPR004154">
    <property type="entry name" value="Anticodon-bd"/>
</dbReference>
<evidence type="ECO:0000313" key="13">
    <source>
        <dbReference type="EMBL" id="SPE06520.1"/>
    </source>
</evidence>
<dbReference type="HAMAP" id="MF_00127">
    <property type="entry name" value="His_tRNA_synth"/>
    <property type="match status" value="1"/>
</dbReference>
<feature type="binding site" evidence="10">
    <location>
        <position position="131"/>
    </location>
    <ligand>
        <name>L-histidine</name>
        <dbReference type="ChEBI" id="CHEBI:57595"/>
    </ligand>
</feature>
<dbReference type="SUPFAM" id="SSF52954">
    <property type="entry name" value="Class II aaRS ABD-related"/>
    <property type="match status" value="1"/>
</dbReference>
<name>A0A2N9K812_9LACO</name>
<dbReference type="Proteomes" id="UP000239237">
    <property type="component" value="Unassembled WGS sequence"/>
</dbReference>
<keyword evidence="2 9" id="KW-0963">Cytoplasm</keyword>
<comment type="similarity">
    <text evidence="1 9">Belongs to the class-II aminoacyl-tRNA synthetase family.</text>
</comment>
<evidence type="ECO:0000256" key="7">
    <source>
        <dbReference type="ARBA" id="ARBA00023146"/>
    </source>
</evidence>
<evidence type="ECO:0000256" key="4">
    <source>
        <dbReference type="ARBA" id="ARBA00022741"/>
    </source>
</evidence>
<dbReference type="InterPro" id="IPR006195">
    <property type="entry name" value="aa-tRNA-synth_II"/>
</dbReference>
<feature type="binding site" evidence="10">
    <location>
        <position position="135"/>
    </location>
    <ligand>
        <name>L-histidine</name>
        <dbReference type="ChEBI" id="CHEBI:57595"/>
    </ligand>
</feature>
<protein>
    <recommendedName>
        <fullName evidence="9">Histidine--tRNA ligase</fullName>
        <ecNumber evidence="9">6.1.1.21</ecNumber>
    </recommendedName>
    <alternativeName>
        <fullName evidence="9">Histidyl-tRNA synthetase</fullName>
        <shortName evidence="9">HisRS</shortName>
    </alternativeName>
</protein>
<dbReference type="SUPFAM" id="SSF55681">
    <property type="entry name" value="Class II aaRS and biotin synthetases"/>
    <property type="match status" value="1"/>
</dbReference>
<dbReference type="PIRSF" id="PIRSF001549">
    <property type="entry name" value="His-tRNA_synth"/>
    <property type="match status" value="1"/>
</dbReference>
<dbReference type="GO" id="GO:0005737">
    <property type="term" value="C:cytoplasm"/>
    <property type="evidence" value="ECO:0007669"/>
    <property type="project" value="UniProtKB-SubCell"/>
</dbReference>
<dbReference type="AlphaFoldDB" id="A0A2N9K812"/>
<accession>A0A2N9K812</accession>
<dbReference type="InterPro" id="IPR041715">
    <property type="entry name" value="HisRS-like_core"/>
</dbReference>
<comment type="catalytic activity">
    <reaction evidence="8 9">
        <text>tRNA(His) + L-histidine + ATP = L-histidyl-tRNA(His) + AMP + diphosphate + H(+)</text>
        <dbReference type="Rhea" id="RHEA:17313"/>
        <dbReference type="Rhea" id="RHEA-COMP:9665"/>
        <dbReference type="Rhea" id="RHEA-COMP:9689"/>
        <dbReference type="ChEBI" id="CHEBI:15378"/>
        <dbReference type="ChEBI" id="CHEBI:30616"/>
        <dbReference type="ChEBI" id="CHEBI:33019"/>
        <dbReference type="ChEBI" id="CHEBI:57595"/>
        <dbReference type="ChEBI" id="CHEBI:78442"/>
        <dbReference type="ChEBI" id="CHEBI:78527"/>
        <dbReference type="ChEBI" id="CHEBI:456215"/>
        <dbReference type="EC" id="6.1.1.21"/>
    </reaction>
</comment>
<evidence type="ECO:0000313" key="15">
    <source>
        <dbReference type="Proteomes" id="UP000239237"/>
    </source>
</evidence>
<evidence type="ECO:0000256" key="10">
    <source>
        <dbReference type="PIRSR" id="PIRSR001549-1"/>
    </source>
</evidence>
<keyword evidence="5 9" id="KW-0067">ATP-binding</keyword>
<dbReference type="GO" id="GO:0016740">
    <property type="term" value="F:transferase activity"/>
    <property type="evidence" value="ECO:0007669"/>
    <property type="project" value="UniProtKB-ARBA"/>
</dbReference>
<dbReference type="NCBIfam" id="TIGR00442">
    <property type="entry name" value="hisS"/>
    <property type="match status" value="1"/>
</dbReference>
<dbReference type="GO" id="GO:0006427">
    <property type="term" value="P:histidyl-tRNA aminoacylation"/>
    <property type="evidence" value="ECO:0007669"/>
    <property type="project" value="UniProtKB-UniRule"/>
</dbReference>
<gene>
    <name evidence="9 13" type="primary">hisS</name>
    <name evidence="12" type="ORF">LES8486_00270</name>
    <name evidence="13" type="ORF">LES9216_00417</name>
</gene>
<dbReference type="Gene3D" id="3.30.930.10">
    <property type="entry name" value="Bira Bifunctional Protein, Domain 2"/>
    <property type="match status" value="1"/>
</dbReference>
<dbReference type="InterPro" id="IPR015807">
    <property type="entry name" value="His-tRNA-ligase"/>
</dbReference>
<evidence type="ECO:0000313" key="12">
    <source>
        <dbReference type="EMBL" id="SPD91295.1"/>
    </source>
</evidence>
<dbReference type="PROSITE" id="PS50862">
    <property type="entry name" value="AA_TRNA_LIGASE_II"/>
    <property type="match status" value="1"/>
</dbReference>